<feature type="compositionally biased region" description="Basic residues" evidence="2">
    <location>
        <begin position="19"/>
        <end position="36"/>
    </location>
</feature>
<keyword evidence="4" id="KW-1185">Reference proteome</keyword>
<dbReference type="EMBL" id="CP136864">
    <property type="protein sequence ID" value="WOJ94511.1"/>
    <property type="molecule type" value="Genomic_DNA"/>
</dbReference>
<name>A0ABZ0I5L6_9GAMM</name>
<feature type="coiled-coil region" evidence="1">
    <location>
        <begin position="59"/>
        <end position="86"/>
    </location>
</feature>
<dbReference type="InterPro" id="IPR018636">
    <property type="entry name" value="DUF2058"/>
</dbReference>
<evidence type="ECO:0000256" key="2">
    <source>
        <dbReference type="SAM" id="MobiDB-lite"/>
    </source>
</evidence>
<evidence type="ECO:0000313" key="3">
    <source>
        <dbReference type="EMBL" id="WOJ94511.1"/>
    </source>
</evidence>
<gene>
    <name evidence="3" type="ORF">R0135_04940</name>
</gene>
<evidence type="ECO:0000256" key="1">
    <source>
        <dbReference type="SAM" id="Coils"/>
    </source>
</evidence>
<accession>A0ABZ0I5L6</accession>
<reference evidence="3 4" key="1">
    <citation type="submission" date="2023-10" db="EMBL/GenBank/DDBJ databases">
        <title>Two novel species belonging to the OM43/NOR5 clade.</title>
        <authorList>
            <person name="Park M."/>
        </authorList>
    </citation>
    <scope>NUCLEOTIDE SEQUENCE [LARGE SCALE GENOMIC DNA]</scope>
    <source>
        <strain evidence="3 4">IMCC43200</strain>
    </source>
</reference>
<keyword evidence="1" id="KW-0175">Coiled coil</keyword>
<dbReference type="Pfam" id="PF09831">
    <property type="entry name" value="DUF2058"/>
    <property type="match status" value="1"/>
</dbReference>
<feature type="region of interest" description="Disordered" evidence="2">
    <location>
        <begin position="16"/>
        <end position="39"/>
    </location>
</feature>
<protein>
    <submittedName>
        <fullName evidence="3">DUF2058 domain-containing protein</fullName>
    </submittedName>
</protein>
<organism evidence="3 4">
    <name type="scientific">Congregibacter variabilis</name>
    <dbReference type="NCBI Taxonomy" id="3081200"/>
    <lineage>
        <taxon>Bacteria</taxon>
        <taxon>Pseudomonadati</taxon>
        <taxon>Pseudomonadota</taxon>
        <taxon>Gammaproteobacteria</taxon>
        <taxon>Cellvibrionales</taxon>
        <taxon>Halieaceae</taxon>
        <taxon>Congregibacter</taxon>
    </lineage>
</organism>
<dbReference type="RefSeq" id="WP_407349147.1">
    <property type="nucleotide sequence ID" value="NZ_CP136864.1"/>
</dbReference>
<dbReference type="Proteomes" id="UP001626537">
    <property type="component" value="Chromosome"/>
</dbReference>
<proteinExistence type="predicted"/>
<evidence type="ECO:0000313" key="4">
    <source>
        <dbReference type="Proteomes" id="UP001626537"/>
    </source>
</evidence>
<sequence length="182" mass="20731">MAGSLQDQLLNAGLSDAKKAKKLDKEKRKKQRTAHKSRTEVVDEVKLAAQQARDEKIARDKQLNEARNAQAQRKAIEAQIVQLIENNKLDRRGGEIGFNFSYEQKIKKLYVTSLQQKLLAAGKVAIAQIADHFEIIPAEVAHKIAERDAQRVIFCAQDTGDALEGEERDWYKDYEIPDDLMW</sequence>